<dbReference type="UniPathway" id="UPA00138"/>
<dbReference type="Pfam" id="PF00682">
    <property type="entry name" value="HMGL-like"/>
    <property type="match status" value="1"/>
</dbReference>
<sequence>MKIKKVLVANRGEIAIRIFRACSEIGLRTVGIYTFEDRYSLHRYKADEAYQVGEDEEPLKPYLNIAEIIRVAKENDIDAIHPGYGFLSENADFAQACQDNGIIFIGPDVSVLKSLGDKVTAKQVAIDNDVPVIESNKEELTSVEIALKEADEIGYPVMLKAASGGGGRGMRVIRDQDQLKKAFPESKREAANAFGDDTVFIEKFVENPKHIEIQILGDQHGDLVHLFERDCSVQRRYQKVIEIAPSIGLSDEVKNKLYEYALNIGKAVNYSNAGTVEFLVDEDQSIYFIEVNPRIQVEHTVTEVVTGIDIVKSQLFIAGGYHLSDQQIKIYGQDKVHTNGFAVQCRITTEDPKNDFKPDYGTITTYRSASGFGIRLDAGSVYQGVTISPFFDSMLTKITANSRTLDGACRKMSRTLAEFRVRGVKTNMAFLNNILNDSTFREGKVTVNYIQNTPELFKIKEPRNRATKMLNFLGDVIVNGHEDVKFTDPNKKLIKPNVPKFNKEQNHPKGTKDILTELGPEGFSKWLKDEKKIHYTDTTMRDAHQSLLATRMRTYDLQKVAEGFAKNHPEVFSMEVWGGATFDVCMRFLKENPWERLRILREAMPNVLLQMLLRGSNGVGYTAYPDNLIERFVAESWENGIDIFRIFDSQNWMKSIGPTIEHVRKHTKGIAEGSMCYTGDILNPDHKKYTLDYYLQLAKDIENAGAHILAIKDMAGLLKPYAAKELITALKSEVDIPIHLHTHDTSSIQSATYLKAIEAGVDVVDVALAGLSGLTSQPNFNSLAESMRYQPRENELDIQKLNEYSTYWSDVREYYYPFESGLKSGTAEVYKHEIPGGQYSNLIPQAESLGLKDRFTEITDMYSQVNELFGNVIKVTPSSKVVGDMAQYLVSNNLSIQDFMAKGDSLSFPESVKSFFKGDLGQPVGGFPEDVQKIVLRGEKPYTDRPNAHLDPIDFDKEFKAFKKEFDEGMDREWEMTDFLSYKLYPKVFTDLYNHYVKYGKVMQIPTKNFFYGMKPGEEIIVELDKGKTLLIELVSITEANEDGEKEVFFKINGQTRSILIKDHSIDVEKIVHQKVDKNNPKQVGAPLQGSLASIMVKEGDTVDKNQPLFVIEAMKMGTTITSNTSGKIKKIYLSEGTMLHSDDLVIEME</sequence>
<dbReference type="EC" id="6.4.1.1" evidence="3 11"/>
<keyword evidence="7 11" id="KW-0547">Nucleotide-binding</keyword>
<dbReference type="Gene3D" id="3.20.20.70">
    <property type="entry name" value="Aldolase class I"/>
    <property type="match status" value="1"/>
</dbReference>
<dbReference type="InterPro" id="IPR013785">
    <property type="entry name" value="Aldolase_TIM"/>
</dbReference>
<dbReference type="GO" id="GO:0006094">
    <property type="term" value="P:gluconeogenesis"/>
    <property type="evidence" value="ECO:0007669"/>
    <property type="project" value="UniProtKB-UniPathway"/>
</dbReference>
<feature type="binding site" evidence="14">
    <location>
        <position position="741"/>
    </location>
    <ligand>
        <name>Mn(2+)</name>
        <dbReference type="ChEBI" id="CHEBI:29035"/>
    </ligand>
</feature>
<evidence type="ECO:0000256" key="9">
    <source>
        <dbReference type="ARBA" id="ARBA00023267"/>
    </source>
</evidence>
<evidence type="ECO:0000256" key="8">
    <source>
        <dbReference type="ARBA" id="ARBA00022840"/>
    </source>
</evidence>
<dbReference type="SUPFAM" id="SSF51230">
    <property type="entry name" value="Single hybrid motif"/>
    <property type="match status" value="1"/>
</dbReference>
<protein>
    <recommendedName>
        <fullName evidence="3 11">Pyruvate carboxylase</fullName>
        <ecNumber evidence="3 11">6.4.1.1</ecNumber>
    </recommendedName>
</protein>
<feature type="binding site" evidence="13">
    <location>
        <position position="876"/>
    </location>
    <ligand>
        <name>substrate</name>
    </ligand>
</feature>
<keyword evidence="9 11" id="KW-0092">Biotin</keyword>
<dbReference type="CDD" id="cd06850">
    <property type="entry name" value="biotinyl_domain"/>
    <property type="match status" value="1"/>
</dbReference>
<evidence type="ECO:0000259" key="18">
    <source>
        <dbReference type="PROSITE" id="PS50979"/>
    </source>
</evidence>
<evidence type="ECO:0000256" key="7">
    <source>
        <dbReference type="ARBA" id="ARBA00022741"/>
    </source>
</evidence>
<dbReference type="InterPro" id="IPR055268">
    <property type="entry name" value="PCB-like"/>
</dbReference>
<feature type="domain" description="ATP-grasp" evidence="17">
    <location>
        <begin position="118"/>
        <end position="319"/>
    </location>
</feature>
<feature type="modified residue" description="N6-carboxylysine" evidence="15">
    <location>
        <position position="712"/>
    </location>
</feature>
<keyword evidence="10" id="KW-0511">Multifunctional enzyme</keyword>
<dbReference type="GO" id="GO:0046872">
    <property type="term" value="F:metal ion binding"/>
    <property type="evidence" value="ECO:0007669"/>
    <property type="project" value="UniProtKB-KW"/>
</dbReference>
<dbReference type="FunFam" id="3.20.20.70:FF:000033">
    <property type="entry name" value="Pyruvate carboxylase"/>
    <property type="match status" value="1"/>
</dbReference>
<dbReference type="GO" id="GO:0005524">
    <property type="term" value="F:ATP binding"/>
    <property type="evidence" value="ECO:0007669"/>
    <property type="project" value="UniProtKB-UniRule"/>
</dbReference>
<dbReference type="AlphaFoldDB" id="A0A1H3ZXK2"/>
<dbReference type="GO" id="GO:0004736">
    <property type="term" value="F:pyruvate carboxylase activity"/>
    <property type="evidence" value="ECO:0007669"/>
    <property type="project" value="UniProtKB-EC"/>
</dbReference>
<dbReference type="Proteomes" id="UP000198820">
    <property type="component" value="Unassembled WGS sequence"/>
</dbReference>
<dbReference type="FunFam" id="2.40.50.100:FF:000003">
    <property type="entry name" value="Acetyl-CoA carboxylase biotin carboxyl carrier protein"/>
    <property type="match status" value="1"/>
</dbReference>
<dbReference type="InterPro" id="IPR005479">
    <property type="entry name" value="CPAse_ATP-bd"/>
</dbReference>
<dbReference type="InterPro" id="IPR005482">
    <property type="entry name" value="Biotin_COase_C"/>
</dbReference>
<feature type="binding site" evidence="14">
    <location>
        <position position="743"/>
    </location>
    <ligand>
        <name>Mn(2+)</name>
        <dbReference type="ChEBI" id="CHEBI:29035"/>
    </ligand>
</feature>
<dbReference type="InterPro" id="IPR005930">
    <property type="entry name" value="Pyruv_COase"/>
</dbReference>
<keyword evidence="5 11" id="KW-0436">Ligase</keyword>
<evidence type="ECO:0000256" key="12">
    <source>
        <dbReference type="PIRSR" id="PIRSR001594-1"/>
    </source>
</evidence>
<dbReference type="SUPFAM" id="SSF51569">
    <property type="entry name" value="Aldolase"/>
    <property type="match status" value="1"/>
</dbReference>
<dbReference type="STRING" id="908615.SAMN05421540_104245"/>
<dbReference type="PROSITE" id="PS00188">
    <property type="entry name" value="BIOTIN"/>
    <property type="match status" value="1"/>
</dbReference>
<dbReference type="FunFam" id="3.40.50.20:FF:000010">
    <property type="entry name" value="Propionyl-CoA carboxylase subunit alpha"/>
    <property type="match status" value="1"/>
</dbReference>
<keyword evidence="6 14" id="KW-0479">Metal-binding</keyword>
<dbReference type="RefSeq" id="WP_093242079.1">
    <property type="nucleotide sequence ID" value="NZ_FNQF01000004.1"/>
</dbReference>
<dbReference type="NCBIfam" id="TIGR01235">
    <property type="entry name" value="pyruv_carbox"/>
    <property type="match status" value="1"/>
</dbReference>
<feature type="binding site" evidence="13">
    <location>
        <position position="118"/>
    </location>
    <ligand>
        <name>ATP</name>
        <dbReference type="ChEBI" id="CHEBI:30616"/>
    </ligand>
</feature>
<dbReference type="InterPro" id="IPR011761">
    <property type="entry name" value="ATP-grasp"/>
</dbReference>
<dbReference type="InterPro" id="IPR000891">
    <property type="entry name" value="PYR_CT"/>
</dbReference>
<dbReference type="InterPro" id="IPR011053">
    <property type="entry name" value="Single_hybrid_motif"/>
</dbReference>
<dbReference type="InterPro" id="IPR003379">
    <property type="entry name" value="Carboxylase_cons_dom"/>
</dbReference>
<dbReference type="InterPro" id="IPR011054">
    <property type="entry name" value="Rudment_hybrid_motif"/>
</dbReference>
<evidence type="ECO:0000256" key="5">
    <source>
        <dbReference type="ARBA" id="ARBA00022598"/>
    </source>
</evidence>
<dbReference type="PIRSF" id="PIRSF001594">
    <property type="entry name" value="Pyruv_carbox"/>
    <property type="match status" value="1"/>
</dbReference>
<name>A0A1H3ZXK2_9FLAO</name>
<feature type="modified residue" description="N6-biotinyllysine" evidence="15">
    <location>
        <position position="1116"/>
    </location>
</feature>
<dbReference type="PROSITE" id="PS50991">
    <property type="entry name" value="PYR_CT"/>
    <property type="match status" value="1"/>
</dbReference>
<dbReference type="Gene3D" id="2.40.50.100">
    <property type="match status" value="1"/>
</dbReference>
<organism evidence="20 21">
    <name type="scientific">Psychroflexus halocasei</name>
    <dbReference type="NCBI Taxonomy" id="908615"/>
    <lineage>
        <taxon>Bacteria</taxon>
        <taxon>Pseudomonadati</taxon>
        <taxon>Bacteroidota</taxon>
        <taxon>Flavobacteriia</taxon>
        <taxon>Flavobacteriales</taxon>
        <taxon>Flavobacteriaceae</taxon>
        <taxon>Psychroflexus</taxon>
    </lineage>
</organism>
<dbReference type="SUPFAM" id="SSF51246">
    <property type="entry name" value="Rudiment single hybrid motif"/>
    <property type="match status" value="1"/>
</dbReference>
<feature type="binding site" evidence="13">
    <location>
        <position position="202"/>
    </location>
    <ligand>
        <name>ATP</name>
        <dbReference type="ChEBI" id="CHEBI:30616"/>
    </ligand>
</feature>
<dbReference type="PROSITE" id="PS50975">
    <property type="entry name" value="ATP_GRASP"/>
    <property type="match status" value="1"/>
</dbReference>
<evidence type="ECO:0000256" key="3">
    <source>
        <dbReference type="ARBA" id="ARBA00013057"/>
    </source>
</evidence>
<dbReference type="Pfam" id="PF00289">
    <property type="entry name" value="Biotin_carb_N"/>
    <property type="match status" value="1"/>
</dbReference>
<evidence type="ECO:0000256" key="4">
    <source>
        <dbReference type="ARBA" id="ARBA00022432"/>
    </source>
</evidence>
<dbReference type="PANTHER" id="PTHR43778">
    <property type="entry name" value="PYRUVATE CARBOXYLASE"/>
    <property type="match status" value="1"/>
</dbReference>
<dbReference type="Gene3D" id="1.10.472.90">
    <property type="entry name" value="Conserved carboxylase domain"/>
    <property type="match status" value="1"/>
</dbReference>
<dbReference type="SUPFAM" id="SSF52440">
    <property type="entry name" value="PreATP-grasp domain"/>
    <property type="match status" value="1"/>
</dbReference>
<comment type="cofactor">
    <cofactor evidence="1 11">
        <name>biotin</name>
        <dbReference type="ChEBI" id="CHEBI:57586"/>
    </cofactor>
</comment>
<dbReference type="InterPro" id="IPR011764">
    <property type="entry name" value="Biotin_carboxylation_dom"/>
</dbReference>
<proteinExistence type="predicted"/>
<keyword evidence="4" id="KW-0312">Gluconeogenesis</keyword>
<dbReference type="FunFam" id="3.30.1490.20:FF:000003">
    <property type="entry name" value="acetyl-CoA carboxylase isoform X1"/>
    <property type="match status" value="1"/>
</dbReference>
<dbReference type="PROSITE" id="PS00867">
    <property type="entry name" value="CPSASE_2"/>
    <property type="match status" value="1"/>
</dbReference>
<dbReference type="NCBIfam" id="NF009554">
    <property type="entry name" value="PRK12999.1"/>
    <property type="match status" value="1"/>
</dbReference>
<dbReference type="Pfam" id="PF02436">
    <property type="entry name" value="PYC_OADA"/>
    <property type="match status" value="1"/>
</dbReference>
<dbReference type="PROSITE" id="PS50979">
    <property type="entry name" value="BC"/>
    <property type="match status" value="1"/>
</dbReference>
<dbReference type="GO" id="GO:0005737">
    <property type="term" value="C:cytoplasm"/>
    <property type="evidence" value="ECO:0007669"/>
    <property type="project" value="TreeGrafter"/>
</dbReference>
<feature type="binding site" description="via carbamate group" evidence="14">
    <location>
        <position position="712"/>
    </location>
    <ligand>
        <name>Mn(2+)</name>
        <dbReference type="ChEBI" id="CHEBI:29035"/>
    </ligand>
</feature>
<evidence type="ECO:0000256" key="6">
    <source>
        <dbReference type="ARBA" id="ARBA00022723"/>
    </source>
</evidence>
<dbReference type="SUPFAM" id="SSF89000">
    <property type="entry name" value="post-HMGL domain-like"/>
    <property type="match status" value="1"/>
</dbReference>
<dbReference type="SMART" id="SM00878">
    <property type="entry name" value="Biotin_carb_C"/>
    <property type="match status" value="1"/>
</dbReference>
<feature type="binding site" evidence="14">
    <location>
        <position position="542"/>
    </location>
    <ligand>
        <name>Mn(2+)</name>
        <dbReference type="ChEBI" id="CHEBI:29035"/>
    </ligand>
</feature>
<feature type="domain" description="Lipoyl-binding" evidence="16">
    <location>
        <begin position="1075"/>
        <end position="1150"/>
    </location>
</feature>
<evidence type="ECO:0000256" key="11">
    <source>
        <dbReference type="PIRNR" id="PIRNR001594"/>
    </source>
</evidence>
<dbReference type="Pfam" id="PF02786">
    <property type="entry name" value="CPSase_L_D2"/>
    <property type="match status" value="1"/>
</dbReference>
<dbReference type="SUPFAM" id="SSF56059">
    <property type="entry name" value="Glutathione synthetase ATP-binding domain-like"/>
    <property type="match status" value="1"/>
</dbReference>
<evidence type="ECO:0000256" key="13">
    <source>
        <dbReference type="PIRSR" id="PIRSR001594-2"/>
    </source>
</evidence>
<dbReference type="InterPro" id="IPR005481">
    <property type="entry name" value="BC-like_N"/>
</dbReference>
<feature type="binding site" evidence="13">
    <location>
        <position position="614"/>
    </location>
    <ligand>
        <name>substrate</name>
    </ligand>
</feature>
<comment type="catalytic activity">
    <reaction evidence="11">
        <text>hydrogencarbonate + pyruvate + ATP = oxaloacetate + ADP + phosphate + H(+)</text>
        <dbReference type="Rhea" id="RHEA:20844"/>
        <dbReference type="ChEBI" id="CHEBI:15361"/>
        <dbReference type="ChEBI" id="CHEBI:15378"/>
        <dbReference type="ChEBI" id="CHEBI:16452"/>
        <dbReference type="ChEBI" id="CHEBI:17544"/>
        <dbReference type="ChEBI" id="CHEBI:30616"/>
        <dbReference type="ChEBI" id="CHEBI:43474"/>
        <dbReference type="ChEBI" id="CHEBI:456216"/>
        <dbReference type="EC" id="6.4.1.1"/>
    </reaction>
</comment>
<evidence type="ECO:0000256" key="2">
    <source>
        <dbReference type="ARBA" id="ARBA00004742"/>
    </source>
</evidence>
<feature type="domain" description="Pyruvate carboxyltransferase" evidence="19">
    <location>
        <begin position="533"/>
        <end position="802"/>
    </location>
</feature>
<evidence type="ECO:0000259" key="19">
    <source>
        <dbReference type="PROSITE" id="PS50991"/>
    </source>
</evidence>
<dbReference type="PROSITE" id="PS50968">
    <property type="entry name" value="BIOTINYL_LIPOYL"/>
    <property type="match status" value="1"/>
</dbReference>
<evidence type="ECO:0000256" key="15">
    <source>
        <dbReference type="PIRSR" id="PIRSR001594-4"/>
    </source>
</evidence>
<dbReference type="InterPro" id="IPR016185">
    <property type="entry name" value="PreATP-grasp_dom_sf"/>
</dbReference>
<evidence type="ECO:0000313" key="21">
    <source>
        <dbReference type="Proteomes" id="UP000198820"/>
    </source>
</evidence>
<reference evidence="20 21" key="1">
    <citation type="submission" date="2016-10" db="EMBL/GenBank/DDBJ databases">
        <authorList>
            <person name="de Groot N.N."/>
        </authorList>
    </citation>
    <scope>NUCLEOTIDE SEQUENCE [LARGE SCALE GENOMIC DNA]</scope>
    <source>
        <strain evidence="20 21">DSM 23581</strain>
    </source>
</reference>
<dbReference type="CDD" id="cd07937">
    <property type="entry name" value="DRE_TIM_PC_TC_5S"/>
    <property type="match status" value="1"/>
</dbReference>
<dbReference type="InterPro" id="IPR000089">
    <property type="entry name" value="Biotin_lipoyl"/>
</dbReference>
<feature type="domain" description="Biotin carboxylation" evidence="18">
    <location>
        <begin position="2"/>
        <end position="455"/>
    </location>
</feature>
<gene>
    <name evidence="20" type="ORF">SAMN05421540_104245</name>
</gene>
<keyword evidence="8 11" id="KW-0067">ATP-binding</keyword>
<dbReference type="NCBIfam" id="NF006761">
    <property type="entry name" value="PRK09282.1"/>
    <property type="match status" value="1"/>
</dbReference>
<evidence type="ECO:0000259" key="17">
    <source>
        <dbReference type="PROSITE" id="PS50975"/>
    </source>
</evidence>
<comment type="function">
    <text evidence="11">Catalyzes a 2-step reaction, involving the ATP-dependent carboxylation of the covalently attached biotin in the first step and the transfer of the carboxyl group to pyruvate in the second.</text>
</comment>
<keyword evidence="21" id="KW-1185">Reference proteome</keyword>
<evidence type="ECO:0000256" key="14">
    <source>
        <dbReference type="PIRSR" id="PIRSR001594-3"/>
    </source>
</evidence>
<accession>A0A1H3ZXK2</accession>
<evidence type="ECO:0000256" key="10">
    <source>
        <dbReference type="ARBA" id="ARBA00023268"/>
    </source>
</evidence>
<feature type="active site" evidence="12">
    <location>
        <position position="294"/>
    </location>
</feature>
<dbReference type="Gene3D" id="3.10.600.10">
    <property type="entry name" value="pyruvate carboxylase f1077a mutant domain"/>
    <property type="match status" value="2"/>
</dbReference>
<evidence type="ECO:0000259" key="16">
    <source>
        <dbReference type="PROSITE" id="PS50968"/>
    </source>
</evidence>
<dbReference type="EMBL" id="FNQF01000004">
    <property type="protein sequence ID" value="SEA28419.1"/>
    <property type="molecule type" value="Genomic_DNA"/>
</dbReference>
<dbReference type="Gene3D" id="3.30.470.20">
    <property type="entry name" value="ATP-grasp fold, B domain"/>
    <property type="match status" value="1"/>
</dbReference>
<dbReference type="PROSITE" id="PS00866">
    <property type="entry name" value="CPSASE_1"/>
    <property type="match status" value="1"/>
</dbReference>
<keyword evidence="20" id="KW-0670">Pyruvate</keyword>
<evidence type="ECO:0000313" key="20">
    <source>
        <dbReference type="EMBL" id="SEA28419.1"/>
    </source>
</evidence>
<dbReference type="Pfam" id="PF00364">
    <property type="entry name" value="Biotin_lipoyl"/>
    <property type="match status" value="1"/>
</dbReference>
<dbReference type="PANTHER" id="PTHR43778:SF2">
    <property type="entry name" value="PYRUVATE CARBOXYLASE, MITOCHONDRIAL"/>
    <property type="match status" value="1"/>
</dbReference>
<evidence type="ECO:0000256" key="1">
    <source>
        <dbReference type="ARBA" id="ARBA00001953"/>
    </source>
</evidence>
<dbReference type="InterPro" id="IPR001882">
    <property type="entry name" value="Biotin_BS"/>
</dbReference>
<dbReference type="Pfam" id="PF02785">
    <property type="entry name" value="Biotin_carb_C"/>
    <property type="match status" value="1"/>
</dbReference>
<comment type="pathway">
    <text evidence="2">Carbohydrate biosynthesis; gluconeogenesis.</text>
</comment>
<dbReference type="Gene3D" id="1.10.10.2790">
    <property type="match status" value="1"/>
</dbReference>